<dbReference type="GO" id="GO:0006935">
    <property type="term" value="P:chemotaxis"/>
    <property type="evidence" value="ECO:0007669"/>
    <property type="project" value="InterPro"/>
</dbReference>
<dbReference type="Pfam" id="PF01584">
    <property type="entry name" value="CheW"/>
    <property type="match status" value="1"/>
</dbReference>
<proteinExistence type="predicted"/>
<reference evidence="2 3" key="1">
    <citation type="submission" date="2018-10" db="EMBL/GenBank/DDBJ databases">
        <title>Transmission dynamics of multidrug resistant bacteria on intensive care unit surfaces.</title>
        <authorList>
            <person name="D'Souza A.W."/>
            <person name="Potter R.F."/>
            <person name="Wallace M."/>
            <person name="Shupe A."/>
            <person name="Patel S."/>
            <person name="Sun S."/>
            <person name="Gul D."/>
            <person name="Kwon J.H."/>
            <person name="Andleeb S."/>
            <person name="Burnham C.-A.D."/>
            <person name="Dantas G."/>
        </authorList>
    </citation>
    <scope>NUCLEOTIDE SEQUENCE [LARGE SCALE GENOMIC DNA]</scope>
    <source>
        <strain evidence="2 3">PX_177</strain>
    </source>
</reference>
<feature type="domain" description="CheW-like" evidence="1">
    <location>
        <begin position="15"/>
        <end position="162"/>
    </location>
</feature>
<gene>
    <name evidence="2" type="ORF">EGJ28_21145</name>
</gene>
<evidence type="ECO:0000313" key="2">
    <source>
        <dbReference type="EMBL" id="RRV05449.1"/>
    </source>
</evidence>
<dbReference type="InterPro" id="IPR036061">
    <property type="entry name" value="CheW-like_dom_sf"/>
</dbReference>
<comment type="caution">
    <text evidence="2">The sequence shown here is derived from an EMBL/GenBank/DDBJ whole genome shotgun (WGS) entry which is preliminary data.</text>
</comment>
<sequence>MSWRPTLSNQSDQPAVKLVAFRIGDAYCLSSSRSLEAIDIPPPAMSQVPGTKPWVLGVGRLGRELVAFISVSRLLSIPPAQNTSAFGSEVALFVNGGESIGTIGIVVDEVVGFMPAGDFLDHDDPEMRIPPGLGACVRGTLRNDIRTWAYIDLKALLADPKIKKIDL</sequence>
<accession>A0A427DPM7</accession>
<evidence type="ECO:0000313" key="3">
    <source>
        <dbReference type="Proteomes" id="UP000276506"/>
    </source>
</evidence>
<dbReference type="SUPFAM" id="SSF50341">
    <property type="entry name" value="CheW-like"/>
    <property type="match status" value="1"/>
</dbReference>
<dbReference type="InterPro" id="IPR002545">
    <property type="entry name" value="CheW-lke_dom"/>
</dbReference>
<dbReference type="AlphaFoldDB" id="A0A427DPM7"/>
<dbReference type="GO" id="GO:0007165">
    <property type="term" value="P:signal transduction"/>
    <property type="evidence" value="ECO:0007669"/>
    <property type="project" value="InterPro"/>
</dbReference>
<dbReference type="PROSITE" id="PS50851">
    <property type="entry name" value="CHEW"/>
    <property type="match status" value="1"/>
</dbReference>
<name>A0A427DPM7_9GAMM</name>
<evidence type="ECO:0000259" key="1">
    <source>
        <dbReference type="PROSITE" id="PS50851"/>
    </source>
</evidence>
<dbReference type="Gene3D" id="2.40.50.180">
    <property type="entry name" value="CheA-289, Domain 4"/>
    <property type="match status" value="1"/>
</dbReference>
<dbReference type="EMBL" id="RHQL01000018">
    <property type="protein sequence ID" value="RRV05449.1"/>
    <property type="molecule type" value="Genomic_DNA"/>
</dbReference>
<organism evidence="2 3">
    <name type="scientific">Stutzerimonas xanthomarina</name>
    <dbReference type="NCBI Taxonomy" id="271420"/>
    <lineage>
        <taxon>Bacteria</taxon>
        <taxon>Pseudomonadati</taxon>
        <taxon>Pseudomonadota</taxon>
        <taxon>Gammaproteobacteria</taxon>
        <taxon>Pseudomonadales</taxon>
        <taxon>Pseudomonadaceae</taxon>
        <taxon>Stutzerimonas</taxon>
    </lineage>
</organism>
<dbReference type="Proteomes" id="UP000276506">
    <property type="component" value="Unassembled WGS sequence"/>
</dbReference>
<protein>
    <recommendedName>
        <fullName evidence="1">CheW-like domain-containing protein</fullName>
    </recommendedName>
</protein>